<keyword evidence="1" id="KW-0378">Hydrolase</keyword>
<dbReference type="InterPro" id="IPR052555">
    <property type="entry name" value="dCTP_Pyrophosphatase"/>
</dbReference>
<dbReference type="InterPro" id="IPR025984">
    <property type="entry name" value="DCTPP"/>
</dbReference>
<comment type="caution">
    <text evidence="1">The sequence shown here is derived from an EMBL/GenBank/DDBJ whole genome shotgun (WGS) entry which is preliminary data.</text>
</comment>
<organism evidence="1 2">
    <name type="scientific">Flagellimonas olearia</name>
    <dbReference type="NCBI Taxonomy" id="552546"/>
    <lineage>
        <taxon>Bacteria</taxon>
        <taxon>Pseudomonadati</taxon>
        <taxon>Bacteroidota</taxon>
        <taxon>Flavobacteriia</taxon>
        <taxon>Flavobacteriales</taxon>
        <taxon>Flavobacteriaceae</taxon>
        <taxon>Flagellimonas</taxon>
    </lineage>
</organism>
<dbReference type="SUPFAM" id="SSF101386">
    <property type="entry name" value="all-alpha NTP pyrophosphatases"/>
    <property type="match status" value="1"/>
</dbReference>
<protein>
    <submittedName>
        <fullName evidence="1">Nucleotide pyrophosphohydrolase</fullName>
    </submittedName>
</protein>
<sequence>MEEIKNRLRKFADERNWDQFHTPKNLVMALNGEIGELTEIFQWLDSDNSKLENLSDRDLARCKEEIADVFLYLVRLADKLEINLIKEGNNKIDINAEKYPIDLSKDNAIKYNQRDE</sequence>
<dbReference type="PANTHER" id="PTHR46523:SF1">
    <property type="entry name" value="DCTP PYROPHOSPHATASE 1"/>
    <property type="match status" value="1"/>
</dbReference>
<dbReference type="GO" id="GO:0047840">
    <property type="term" value="F:dCTP diphosphatase activity"/>
    <property type="evidence" value="ECO:0007669"/>
    <property type="project" value="TreeGrafter"/>
</dbReference>
<reference evidence="1 2" key="1">
    <citation type="submission" date="2019-10" db="EMBL/GenBank/DDBJ databases">
        <title>Muricauda olearia CL-SS4 JCM15563 genome.</title>
        <authorList>
            <person name="Liu L."/>
        </authorList>
    </citation>
    <scope>NUCLEOTIDE SEQUENCE [LARGE SCALE GENOMIC DNA]</scope>
    <source>
        <strain evidence="1 2">CL-SS4</strain>
    </source>
</reference>
<dbReference type="AlphaFoldDB" id="A0A6I1DVZ8"/>
<gene>
    <name evidence="1" type="ORF">F8C76_15670</name>
</gene>
<dbReference type="RefSeq" id="WP_152132580.1">
    <property type="nucleotide sequence ID" value="NZ_WELG01000002.1"/>
</dbReference>
<dbReference type="Gene3D" id="1.10.287.1080">
    <property type="entry name" value="MazG-like"/>
    <property type="match status" value="1"/>
</dbReference>
<dbReference type="CDD" id="cd11537">
    <property type="entry name" value="NTP-PPase_RS21-C6_like"/>
    <property type="match status" value="1"/>
</dbReference>
<proteinExistence type="predicted"/>
<accession>A0A6I1DVZ8</accession>
<name>A0A6I1DVZ8_9FLAO</name>
<dbReference type="Pfam" id="PF12643">
    <property type="entry name" value="MazG-like"/>
    <property type="match status" value="1"/>
</dbReference>
<dbReference type="Proteomes" id="UP000429785">
    <property type="component" value="Unassembled WGS sequence"/>
</dbReference>
<evidence type="ECO:0000313" key="2">
    <source>
        <dbReference type="Proteomes" id="UP000429785"/>
    </source>
</evidence>
<evidence type="ECO:0000313" key="1">
    <source>
        <dbReference type="EMBL" id="KAB7529268.1"/>
    </source>
</evidence>
<dbReference type="GO" id="GO:0006253">
    <property type="term" value="P:dCTP catabolic process"/>
    <property type="evidence" value="ECO:0007669"/>
    <property type="project" value="TreeGrafter"/>
</dbReference>
<dbReference type="EMBL" id="WELG01000002">
    <property type="protein sequence ID" value="KAB7529268.1"/>
    <property type="molecule type" value="Genomic_DNA"/>
</dbReference>
<dbReference type="PANTHER" id="PTHR46523">
    <property type="entry name" value="DCTP PYROPHOSPHATASE 1"/>
    <property type="match status" value="1"/>
</dbReference>
<dbReference type="GO" id="GO:0042262">
    <property type="term" value="P:DNA protection"/>
    <property type="evidence" value="ECO:0007669"/>
    <property type="project" value="TreeGrafter"/>
</dbReference>
<dbReference type="PIRSF" id="PIRSF029826">
    <property type="entry name" value="UCP029826_pph"/>
    <property type="match status" value="1"/>
</dbReference>
<dbReference type="GO" id="GO:0005829">
    <property type="term" value="C:cytosol"/>
    <property type="evidence" value="ECO:0007669"/>
    <property type="project" value="TreeGrafter"/>
</dbReference>
<dbReference type="OrthoDB" id="9791898at2"/>